<evidence type="ECO:0000256" key="1">
    <source>
        <dbReference type="ARBA" id="ARBA00022801"/>
    </source>
</evidence>
<evidence type="ECO:0000256" key="2">
    <source>
        <dbReference type="ARBA" id="ARBA00023080"/>
    </source>
</evidence>
<sequence>MFLSDLDIKKAVLDESITLSDFDPKRLWPASYDILLGNKFLVIKAHSTSFIDPVNKILPEYNEIILRDDESFTLHPGATVLWVSHDYFGSDKYLIQLSGKSSLARIGLIVHNTAGLINPGHYLNIVFELCNLNNVPIILHPKMEIAQLIFAEMKTSPENDYAKTGRYHSKNWTSYEAKE</sequence>
<dbReference type="SUPFAM" id="SSF51283">
    <property type="entry name" value="dUTPase-like"/>
    <property type="match status" value="1"/>
</dbReference>
<dbReference type="AlphaFoldDB" id="K1XXE0"/>
<dbReference type="GO" id="GO:0006229">
    <property type="term" value="P:dUTP biosynthetic process"/>
    <property type="evidence" value="ECO:0007669"/>
    <property type="project" value="InterPro"/>
</dbReference>
<dbReference type="GO" id="GO:0015949">
    <property type="term" value="P:nucleobase-containing small molecule interconversion"/>
    <property type="evidence" value="ECO:0007669"/>
    <property type="project" value="TreeGrafter"/>
</dbReference>
<comment type="caution">
    <text evidence="3">The sequence shown here is derived from an EMBL/GenBank/DDBJ whole genome shotgun (WGS) entry which is preliminary data.</text>
</comment>
<dbReference type="EMBL" id="AMFJ01034345">
    <property type="protein sequence ID" value="EKD29596.1"/>
    <property type="molecule type" value="Genomic_DNA"/>
</dbReference>
<proteinExistence type="predicted"/>
<dbReference type="PANTHER" id="PTHR42680:SF3">
    <property type="entry name" value="DCTP DEAMINASE"/>
    <property type="match status" value="1"/>
</dbReference>
<dbReference type="GO" id="GO:0008829">
    <property type="term" value="F:dCTP deaminase activity"/>
    <property type="evidence" value="ECO:0007669"/>
    <property type="project" value="InterPro"/>
</dbReference>
<organism evidence="3">
    <name type="scientific">uncultured bacterium</name>
    <name type="common">gcode 4</name>
    <dbReference type="NCBI Taxonomy" id="1234023"/>
    <lineage>
        <taxon>Bacteria</taxon>
        <taxon>environmental samples</taxon>
    </lineage>
</organism>
<dbReference type="Pfam" id="PF22769">
    <property type="entry name" value="DCD"/>
    <property type="match status" value="1"/>
</dbReference>
<name>K1XXE0_9BACT</name>
<evidence type="ECO:0000313" key="3">
    <source>
        <dbReference type="EMBL" id="EKD29596.1"/>
    </source>
</evidence>
<dbReference type="InterPro" id="IPR011962">
    <property type="entry name" value="dCTP_deaminase"/>
</dbReference>
<dbReference type="InterPro" id="IPR036157">
    <property type="entry name" value="dUTPase-like_sf"/>
</dbReference>
<reference evidence="3" key="1">
    <citation type="journal article" date="2012" name="Science">
        <title>Fermentation, hydrogen, and sulfur metabolism in multiple uncultivated bacterial phyla.</title>
        <authorList>
            <person name="Wrighton K.C."/>
            <person name="Thomas B.C."/>
            <person name="Sharon I."/>
            <person name="Miller C.S."/>
            <person name="Castelle C.J."/>
            <person name="VerBerkmoes N.C."/>
            <person name="Wilkins M.J."/>
            <person name="Hettich R.L."/>
            <person name="Lipton M.S."/>
            <person name="Williams K.H."/>
            <person name="Long P.E."/>
            <person name="Banfield J.F."/>
        </authorList>
    </citation>
    <scope>NUCLEOTIDE SEQUENCE [LARGE SCALE GENOMIC DNA]</scope>
</reference>
<dbReference type="NCBIfam" id="TIGR02274">
    <property type="entry name" value="dCTP_deam"/>
    <property type="match status" value="1"/>
</dbReference>
<gene>
    <name evidence="3" type="ORF">ACD_78C00345G0003</name>
</gene>
<protein>
    <submittedName>
        <fullName evidence="3">Uncharacterized protein</fullName>
    </submittedName>
</protein>
<keyword evidence="1" id="KW-0378">Hydrolase</keyword>
<dbReference type="PANTHER" id="PTHR42680">
    <property type="entry name" value="DCTP DEAMINASE"/>
    <property type="match status" value="1"/>
</dbReference>
<dbReference type="Gene3D" id="2.70.40.10">
    <property type="match status" value="1"/>
</dbReference>
<dbReference type="InterPro" id="IPR033704">
    <property type="entry name" value="dUTPase_trimeric"/>
</dbReference>
<keyword evidence="2" id="KW-0546">Nucleotide metabolism</keyword>
<accession>K1XXE0</accession>
<dbReference type="CDD" id="cd07557">
    <property type="entry name" value="trimeric_dUTPase"/>
    <property type="match status" value="1"/>
</dbReference>